<protein>
    <submittedName>
        <fullName evidence="2">Uncharacterized protein</fullName>
    </submittedName>
</protein>
<dbReference type="Proteomes" id="UP001489004">
    <property type="component" value="Unassembled WGS sequence"/>
</dbReference>
<dbReference type="EMBL" id="JALJOR010000004">
    <property type="protein sequence ID" value="KAK9817709.1"/>
    <property type="molecule type" value="Genomic_DNA"/>
</dbReference>
<reference evidence="2 3" key="1">
    <citation type="journal article" date="2024" name="Nat. Commun.">
        <title>Phylogenomics reveals the evolutionary origins of lichenization in chlorophyte algae.</title>
        <authorList>
            <person name="Puginier C."/>
            <person name="Libourel C."/>
            <person name="Otte J."/>
            <person name="Skaloud P."/>
            <person name="Haon M."/>
            <person name="Grisel S."/>
            <person name="Petersen M."/>
            <person name="Berrin J.G."/>
            <person name="Delaux P.M."/>
            <person name="Dal Grande F."/>
            <person name="Keller J."/>
        </authorList>
    </citation>
    <scope>NUCLEOTIDE SEQUENCE [LARGE SCALE GENOMIC DNA]</scope>
    <source>
        <strain evidence="2 3">SAG 2043</strain>
    </source>
</reference>
<evidence type="ECO:0000313" key="2">
    <source>
        <dbReference type="EMBL" id="KAK9817709.1"/>
    </source>
</evidence>
<gene>
    <name evidence="2" type="ORF">WJX72_001018</name>
</gene>
<name>A0AAW1QBF6_9CHLO</name>
<proteinExistence type="predicted"/>
<organism evidence="2 3">
    <name type="scientific">[Myrmecia] bisecta</name>
    <dbReference type="NCBI Taxonomy" id="41462"/>
    <lineage>
        <taxon>Eukaryota</taxon>
        <taxon>Viridiplantae</taxon>
        <taxon>Chlorophyta</taxon>
        <taxon>core chlorophytes</taxon>
        <taxon>Trebouxiophyceae</taxon>
        <taxon>Trebouxiales</taxon>
        <taxon>Trebouxiaceae</taxon>
        <taxon>Myrmecia</taxon>
    </lineage>
</organism>
<sequence>MYSALWAFASRQQFEVGREKGSNNDTFLFFADGALICVEEVNLIPKNHNNPPGSDIADLAMIRLAAPRSRFFMCALGPPMVPSRLYALAFVDETYLPETAEGKLAEVPRYRPAFWSSTADHRFRGGAVVDEAGHAIGLCMADPIPTRGRPTFMPVCVLNVYTSVLCEHKGCSMLTPACPSTSSSMQPEGWSDLQSTS</sequence>
<evidence type="ECO:0000256" key="1">
    <source>
        <dbReference type="SAM" id="MobiDB-lite"/>
    </source>
</evidence>
<evidence type="ECO:0000313" key="3">
    <source>
        <dbReference type="Proteomes" id="UP001489004"/>
    </source>
</evidence>
<feature type="region of interest" description="Disordered" evidence="1">
    <location>
        <begin position="177"/>
        <end position="197"/>
    </location>
</feature>
<feature type="compositionally biased region" description="Polar residues" evidence="1">
    <location>
        <begin position="178"/>
        <end position="197"/>
    </location>
</feature>
<comment type="caution">
    <text evidence="2">The sequence shown here is derived from an EMBL/GenBank/DDBJ whole genome shotgun (WGS) entry which is preliminary data.</text>
</comment>
<keyword evidence="3" id="KW-1185">Reference proteome</keyword>
<dbReference type="AlphaFoldDB" id="A0AAW1QBF6"/>
<accession>A0AAW1QBF6</accession>